<dbReference type="Pfam" id="PF03023">
    <property type="entry name" value="MurJ"/>
    <property type="match status" value="1"/>
</dbReference>
<accession>A0A917BT12</accession>
<feature type="transmembrane region" description="Helical" evidence="10">
    <location>
        <begin position="300"/>
        <end position="324"/>
    </location>
</feature>
<dbReference type="AlphaFoldDB" id="A0A917BT12"/>
<evidence type="ECO:0000256" key="10">
    <source>
        <dbReference type="HAMAP-Rule" id="MF_02078"/>
    </source>
</evidence>
<feature type="transmembrane region" description="Helical" evidence="10">
    <location>
        <begin position="175"/>
        <end position="196"/>
    </location>
</feature>
<comment type="pathway">
    <text evidence="10">Cell wall biogenesis; peptidoglycan biosynthesis.</text>
</comment>
<evidence type="ECO:0000256" key="2">
    <source>
        <dbReference type="ARBA" id="ARBA00022475"/>
    </source>
</evidence>
<dbReference type="EMBL" id="BMHV01000002">
    <property type="protein sequence ID" value="GGF53391.1"/>
    <property type="molecule type" value="Genomic_DNA"/>
</dbReference>
<dbReference type="HAMAP" id="MF_02078">
    <property type="entry name" value="MurJ_MviN"/>
    <property type="match status" value="1"/>
</dbReference>
<dbReference type="GO" id="GO:0034204">
    <property type="term" value="P:lipid translocation"/>
    <property type="evidence" value="ECO:0007669"/>
    <property type="project" value="TreeGrafter"/>
</dbReference>
<dbReference type="Proteomes" id="UP000632498">
    <property type="component" value="Unassembled WGS sequence"/>
</dbReference>
<keyword evidence="5 10" id="KW-0573">Peptidoglycan synthesis</keyword>
<evidence type="ECO:0000256" key="6">
    <source>
        <dbReference type="ARBA" id="ARBA00022989"/>
    </source>
</evidence>
<proteinExistence type="inferred from homology"/>
<dbReference type="PANTHER" id="PTHR47019:SF1">
    <property type="entry name" value="LIPID II FLIPPASE MURJ"/>
    <property type="match status" value="1"/>
</dbReference>
<dbReference type="GO" id="GO:0015648">
    <property type="term" value="F:lipid-linked peptidoglycan transporter activity"/>
    <property type="evidence" value="ECO:0007669"/>
    <property type="project" value="UniProtKB-UniRule"/>
</dbReference>
<dbReference type="NCBIfam" id="TIGR01695">
    <property type="entry name" value="murJ_mviN"/>
    <property type="match status" value="1"/>
</dbReference>
<feature type="transmembrane region" description="Helical" evidence="10">
    <location>
        <begin position="12"/>
        <end position="31"/>
    </location>
</feature>
<name>A0A917BT12_9PROT</name>
<organism evidence="12 13">
    <name type="scientific">Terasakiella brassicae</name>
    <dbReference type="NCBI Taxonomy" id="1634917"/>
    <lineage>
        <taxon>Bacteria</taxon>
        <taxon>Pseudomonadati</taxon>
        <taxon>Pseudomonadota</taxon>
        <taxon>Alphaproteobacteria</taxon>
        <taxon>Rhodospirillales</taxon>
        <taxon>Terasakiellaceae</taxon>
        <taxon>Terasakiella</taxon>
    </lineage>
</organism>
<dbReference type="CDD" id="cd13123">
    <property type="entry name" value="MATE_MurJ_like"/>
    <property type="match status" value="1"/>
</dbReference>
<feature type="transmembrane region" description="Helical" evidence="10">
    <location>
        <begin position="117"/>
        <end position="138"/>
    </location>
</feature>
<dbReference type="PANTHER" id="PTHR47019">
    <property type="entry name" value="LIPID II FLIPPASE MURJ"/>
    <property type="match status" value="1"/>
</dbReference>
<keyword evidence="10 11" id="KW-0813">Transport</keyword>
<comment type="function">
    <text evidence="8 10 11">Involved in peptidoglycan biosynthesis. Transports lipid-linked peptidoglycan precursors from the inner to the outer leaflet of the cytoplasmic membrane.</text>
</comment>
<dbReference type="GO" id="GO:0008360">
    <property type="term" value="P:regulation of cell shape"/>
    <property type="evidence" value="ECO:0007669"/>
    <property type="project" value="UniProtKB-UniRule"/>
</dbReference>
<evidence type="ECO:0000256" key="5">
    <source>
        <dbReference type="ARBA" id="ARBA00022984"/>
    </source>
</evidence>
<keyword evidence="3 10" id="KW-0812">Transmembrane</keyword>
<evidence type="ECO:0000313" key="13">
    <source>
        <dbReference type="Proteomes" id="UP000632498"/>
    </source>
</evidence>
<comment type="subcellular location">
    <subcellularLocation>
        <location evidence="10">Cell inner membrane</location>
        <topology evidence="10">Multi-pass membrane protein</topology>
    </subcellularLocation>
    <subcellularLocation>
        <location evidence="1">Cell membrane</location>
        <topology evidence="1">Multi-pass membrane protein</topology>
    </subcellularLocation>
</comment>
<keyword evidence="4 10" id="KW-0133">Cell shape</keyword>
<protein>
    <recommendedName>
        <fullName evidence="10">Probable lipid II flippase MurJ</fullName>
    </recommendedName>
</protein>
<feature type="transmembrane region" description="Helical" evidence="10">
    <location>
        <begin position="336"/>
        <end position="357"/>
    </location>
</feature>
<reference evidence="12" key="2">
    <citation type="submission" date="2020-09" db="EMBL/GenBank/DDBJ databases">
        <authorList>
            <person name="Sun Q."/>
            <person name="Zhou Y."/>
        </authorList>
    </citation>
    <scope>NUCLEOTIDE SEQUENCE</scope>
    <source>
        <strain evidence="12">CGMCC 1.15254</strain>
    </source>
</reference>
<feature type="transmembrane region" description="Helical" evidence="10">
    <location>
        <begin position="75"/>
        <end position="97"/>
    </location>
</feature>
<evidence type="ECO:0000256" key="9">
    <source>
        <dbReference type="ARBA" id="ARBA00061532"/>
    </source>
</evidence>
<dbReference type="PIRSF" id="PIRSF002869">
    <property type="entry name" value="MviN"/>
    <property type="match status" value="1"/>
</dbReference>
<dbReference type="InterPro" id="IPR051050">
    <property type="entry name" value="Lipid_II_flippase_MurJ/MviN"/>
</dbReference>
<evidence type="ECO:0000256" key="7">
    <source>
        <dbReference type="ARBA" id="ARBA00023136"/>
    </source>
</evidence>
<comment type="caution">
    <text evidence="12">The sequence shown here is derived from an EMBL/GenBank/DDBJ whole genome shotgun (WGS) entry which is preliminary data.</text>
</comment>
<feature type="transmembrane region" description="Helical" evidence="10">
    <location>
        <begin position="435"/>
        <end position="453"/>
    </location>
</feature>
<evidence type="ECO:0000313" key="12">
    <source>
        <dbReference type="EMBL" id="GGF53391.1"/>
    </source>
</evidence>
<dbReference type="GO" id="GO:0005886">
    <property type="term" value="C:plasma membrane"/>
    <property type="evidence" value="ECO:0007669"/>
    <property type="project" value="UniProtKB-SubCell"/>
</dbReference>
<dbReference type="InterPro" id="IPR004268">
    <property type="entry name" value="MurJ"/>
</dbReference>
<dbReference type="GO" id="GO:0009252">
    <property type="term" value="P:peptidoglycan biosynthetic process"/>
    <property type="evidence" value="ECO:0007669"/>
    <property type="project" value="UniProtKB-UniRule"/>
</dbReference>
<dbReference type="PRINTS" id="PR01806">
    <property type="entry name" value="VIRFACTRMVIN"/>
</dbReference>
<gene>
    <name evidence="10" type="primary">murJ</name>
    <name evidence="12" type="ORF">GCM10011332_03460</name>
</gene>
<keyword evidence="10" id="KW-0997">Cell inner membrane</keyword>
<feature type="transmembrane region" description="Helical" evidence="10">
    <location>
        <begin position="261"/>
        <end position="279"/>
    </location>
</feature>
<evidence type="ECO:0000256" key="11">
    <source>
        <dbReference type="PIRNR" id="PIRNR002869"/>
    </source>
</evidence>
<sequence>MLSRILGFVRDILVAAILGAGPVADAFFIAFKFPNVFRRLFAEGAFNAAFVPLFAGKLEEENGAKVAKAFGEQAFAFLFWVLLALLIVMELSMPWAMRLFAPGFMNDPAKFDLAVHLTRITFPYLLFISLVSLMAGVLNSLNKFAAAAATPVLLNICLIGAILGLTPYLETPGHALAWGLFGAGIIQFIWMFWNAVKNKMGLKLGWPRWNADVKTMVMRIIPGAVGAGIYQINMLVDMIIATLLPTGSISFLFYADRINQLPLGVVGVAVGTALLPMMSRQLRGGDETGAMNSLNRALEFSLLLTLPAAVAYMVIADPIVSILFERKEFVASDTQATAAALFVYALGLPAYVLNKALTPGFFARGNTKTPVKIAAVCMVVNIAFNLLLMGPFLHVGLAMATVISAWVNTLLLAIFLRKNGYLTLDSRLKNRAGRIVGACLVMAAALYGLTLLLQAELVGSQLLRILSLCALVGVGLLSYFASVFLFGAARWSEVKSMMRRQ</sequence>
<dbReference type="GO" id="GO:0071555">
    <property type="term" value="P:cell wall organization"/>
    <property type="evidence" value="ECO:0007669"/>
    <property type="project" value="UniProtKB-UniRule"/>
</dbReference>
<reference evidence="12" key="1">
    <citation type="journal article" date="2014" name="Int. J. Syst. Evol. Microbiol.">
        <title>Complete genome sequence of Corynebacterium casei LMG S-19264T (=DSM 44701T), isolated from a smear-ripened cheese.</title>
        <authorList>
            <consortium name="US DOE Joint Genome Institute (JGI-PGF)"/>
            <person name="Walter F."/>
            <person name="Albersmeier A."/>
            <person name="Kalinowski J."/>
            <person name="Ruckert C."/>
        </authorList>
    </citation>
    <scope>NUCLEOTIDE SEQUENCE</scope>
    <source>
        <strain evidence="12">CGMCC 1.15254</strain>
    </source>
</reference>
<keyword evidence="10 11" id="KW-0961">Cell wall biogenesis/degradation</keyword>
<feature type="transmembrane region" description="Helical" evidence="10">
    <location>
        <begin position="145"/>
        <end position="169"/>
    </location>
</feature>
<keyword evidence="7 10" id="KW-0472">Membrane</keyword>
<evidence type="ECO:0000256" key="1">
    <source>
        <dbReference type="ARBA" id="ARBA00004651"/>
    </source>
</evidence>
<feature type="transmembrane region" description="Helical" evidence="10">
    <location>
        <begin position="395"/>
        <end position="415"/>
    </location>
</feature>
<evidence type="ECO:0000256" key="4">
    <source>
        <dbReference type="ARBA" id="ARBA00022960"/>
    </source>
</evidence>
<keyword evidence="13" id="KW-1185">Reference proteome</keyword>
<evidence type="ECO:0000256" key="8">
    <source>
        <dbReference type="ARBA" id="ARBA00060041"/>
    </source>
</evidence>
<comment type="similarity">
    <text evidence="9 10 11">Belongs to the MurJ/MviN family.</text>
</comment>
<feature type="transmembrane region" description="Helical" evidence="10">
    <location>
        <begin position="217"/>
        <end position="241"/>
    </location>
</feature>
<evidence type="ECO:0000256" key="3">
    <source>
        <dbReference type="ARBA" id="ARBA00022692"/>
    </source>
</evidence>
<keyword evidence="2 10" id="KW-1003">Cell membrane</keyword>
<keyword evidence="6 10" id="KW-1133">Transmembrane helix</keyword>
<feature type="transmembrane region" description="Helical" evidence="10">
    <location>
        <begin position="465"/>
        <end position="491"/>
    </location>
</feature>
<feature type="transmembrane region" description="Helical" evidence="10">
    <location>
        <begin position="369"/>
        <end position="389"/>
    </location>
</feature>